<dbReference type="InParanoid" id="A0A7J8I7M0"/>
<proteinExistence type="predicted"/>
<name>A0A7J8I7M0_MOLMO</name>
<dbReference type="AlphaFoldDB" id="A0A7J8I7M0"/>
<protein>
    <submittedName>
        <fullName evidence="2">Uncharacterized protein</fullName>
    </submittedName>
</protein>
<evidence type="ECO:0000256" key="1">
    <source>
        <dbReference type="SAM" id="MobiDB-lite"/>
    </source>
</evidence>
<dbReference type="EMBL" id="JACASF010000004">
    <property type="protein sequence ID" value="KAF6480646.1"/>
    <property type="molecule type" value="Genomic_DNA"/>
</dbReference>
<dbReference type="Proteomes" id="UP000550707">
    <property type="component" value="Unassembled WGS sequence"/>
</dbReference>
<sequence>MSTSSQPGFDNLSPHHLVSPWAANPQTWTLNSGPGCPKVPPTWRLQHKMVLSSRPLRRGRTLASARPFLPDQSPGLSPPSPNRQLVSGRVAGSPFSIHIASLTPTPSQCASAPPLCDKSISWWGGWL</sequence>
<reference evidence="2 3" key="1">
    <citation type="journal article" date="2020" name="Nature">
        <title>Six reference-quality genomes reveal evolution of bat adaptations.</title>
        <authorList>
            <person name="Jebb D."/>
            <person name="Huang Z."/>
            <person name="Pippel M."/>
            <person name="Hughes G.M."/>
            <person name="Lavrichenko K."/>
            <person name="Devanna P."/>
            <person name="Winkler S."/>
            <person name="Jermiin L.S."/>
            <person name="Skirmuntt E.C."/>
            <person name="Katzourakis A."/>
            <person name="Burkitt-Gray L."/>
            <person name="Ray D.A."/>
            <person name="Sullivan K.A.M."/>
            <person name="Roscito J.G."/>
            <person name="Kirilenko B.M."/>
            <person name="Davalos L.M."/>
            <person name="Corthals A.P."/>
            <person name="Power M.L."/>
            <person name="Jones G."/>
            <person name="Ransome R.D."/>
            <person name="Dechmann D.K.N."/>
            <person name="Locatelli A.G."/>
            <person name="Puechmaille S.J."/>
            <person name="Fedrigo O."/>
            <person name="Jarvis E.D."/>
            <person name="Hiller M."/>
            <person name="Vernes S.C."/>
            <person name="Myers E.W."/>
            <person name="Teeling E.C."/>
        </authorList>
    </citation>
    <scope>NUCLEOTIDE SEQUENCE [LARGE SCALE GENOMIC DNA]</scope>
    <source>
        <strain evidence="2">MMolMol1</strain>
        <tissue evidence="2">Muscle</tissue>
    </source>
</reference>
<evidence type="ECO:0000313" key="3">
    <source>
        <dbReference type="Proteomes" id="UP000550707"/>
    </source>
</evidence>
<evidence type="ECO:0000313" key="2">
    <source>
        <dbReference type="EMBL" id="KAF6480646.1"/>
    </source>
</evidence>
<feature type="region of interest" description="Disordered" evidence="1">
    <location>
        <begin position="61"/>
        <end position="83"/>
    </location>
</feature>
<organism evidence="2 3">
    <name type="scientific">Molossus molossus</name>
    <name type="common">Pallas' mastiff bat</name>
    <name type="synonym">Vespertilio molossus</name>
    <dbReference type="NCBI Taxonomy" id="27622"/>
    <lineage>
        <taxon>Eukaryota</taxon>
        <taxon>Metazoa</taxon>
        <taxon>Chordata</taxon>
        <taxon>Craniata</taxon>
        <taxon>Vertebrata</taxon>
        <taxon>Euteleostomi</taxon>
        <taxon>Mammalia</taxon>
        <taxon>Eutheria</taxon>
        <taxon>Laurasiatheria</taxon>
        <taxon>Chiroptera</taxon>
        <taxon>Yangochiroptera</taxon>
        <taxon>Molossidae</taxon>
        <taxon>Molossus</taxon>
    </lineage>
</organism>
<keyword evidence="3" id="KW-1185">Reference proteome</keyword>
<accession>A0A7J8I7M0</accession>
<comment type="caution">
    <text evidence="2">The sequence shown here is derived from an EMBL/GenBank/DDBJ whole genome shotgun (WGS) entry which is preliminary data.</text>
</comment>
<gene>
    <name evidence="2" type="ORF">HJG59_010515</name>
</gene>